<gene>
    <name evidence="10" type="primary">gluD</name>
    <name evidence="10" type="ordered locus">REQ_19730</name>
</gene>
<evidence type="ECO:0000256" key="7">
    <source>
        <dbReference type="RuleBase" id="RU363032"/>
    </source>
</evidence>
<feature type="transmembrane region" description="Helical" evidence="7">
    <location>
        <begin position="189"/>
        <end position="209"/>
    </location>
</feature>
<dbReference type="SUPFAM" id="SSF161098">
    <property type="entry name" value="MetI-like"/>
    <property type="match status" value="1"/>
</dbReference>
<dbReference type="Pfam" id="PF00528">
    <property type="entry name" value="BPD_transp_1"/>
    <property type="match status" value="1"/>
</dbReference>
<dbReference type="InterPro" id="IPR043429">
    <property type="entry name" value="ArtM/GltK/GlnP/TcyL/YhdX-like"/>
</dbReference>
<feature type="transmembrane region" description="Helical" evidence="7">
    <location>
        <begin position="105"/>
        <end position="129"/>
    </location>
</feature>
<sequence>MTQQSSVLFDIPGPRARIRNRIIAIVFGIVLVALALYVLNVLADNGQLEADKWSPFLDHFTWTTYLLPGLKGTLLAAALSIVFALILGAILGIGRLSDHRWVRWLSGAIVEFFRAIPVLILMIFAYQAFAQYGVFPSSQLALAAVVVGLTLYNGSVIAEIIRAGILSLPKGQTEAASALGMRKSQMMRLILLPQAITTMLPALVSQMVVALKDSALGYQIGYIELIRSGQQAASYYRNFFAALIVVGVIMVIINFALTSFATWLEKRLRTGGKKGGRPAVVPIDTNELDGAPGIDDFSDTVQSRQPR</sequence>
<dbReference type="GO" id="GO:0006865">
    <property type="term" value="P:amino acid transport"/>
    <property type="evidence" value="ECO:0007669"/>
    <property type="project" value="TreeGrafter"/>
</dbReference>
<feature type="region of interest" description="Disordered" evidence="8">
    <location>
        <begin position="284"/>
        <end position="307"/>
    </location>
</feature>
<evidence type="ECO:0000256" key="5">
    <source>
        <dbReference type="ARBA" id="ARBA00022989"/>
    </source>
</evidence>
<accession>A0A3S5Y671</accession>
<dbReference type="PANTHER" id="PTHR30614">
    <property type="entry name" value="MEMBRANE COMPONENT OF AMINO ACID ABC TRANSPORTER"/>
    <property type="match status" value="1"/>
</dbReference>
<dbReference type="Gene3D" id="1.10.3720.10">
    <property type="entry name" value="MetI-like"/>
    <property type="match status" value="1"/>
</dbReference>
<dbReference type="InterPro" id="IPR035906">
    <property type="entry name" value="MetI-like_sf"/>
</dbReference>
<comment type="subcellular location">
    <subcellularLocation>
        <location evidence="1 7">Cell membrane</location>
        <topology evidence="1 7">Multi-pass membrane protein</topology>
    </subcellularLocation>
</comment>
<feature type="domain" description="ABC transmembrane type-1" evidence="9">
    <location>
        <begin position="70"/>
        <end position="261"/>
    </location>
</feature>
<keyword evidence="2 7" id="KW-0813">Transport</keyword>
<protein>
    <submittedName>
        <fullName evidence="10">Glutamate ABC transporter integral membrane subunit GluD</fullName>
    </submittedName>
</protein>
<feature type="transmembrane region" description="Helical" evidence="7">
    <location>
        <begin position="141"/>
        <end position="168"/>
    </location>
</feature>
<evidence type="ECO:0000256" key="4">
    <source>
        <dbReference type="ARBA" id="ARBA00022692"/>
    </source>
</evidence>
<evidence type="ECO:0000313" key="11">
    <source>
        <dbReference type="Proteomes" id="UP000006892"/>
    </source>
</evidence>
<dbReference type="Proteomes" id="UP001154400">
    <property type="component" value="Chromosome"/>
</dbReference>
<dbReference type="GO" id="GO:0022857">
    <property type="term" value="F:transmembrane transporter activity"/>
    <property type="evidence" value="ECO:0007669"/>
    <property type="project" value="InterPro"/>
</dbReference>
<dbReference type="KEGG" id="req:REQ_19730"/>
<dbReference type="EMBL" id="FN563149">
    <property type="protein sequence ID" value="CBH48035.1"/>
    <property type="molecule type" value="Genomic_DNA"/>
</dbReference>
<feature type="transmembrane region" description="Helical" evidence="7">
    <location>
        <begin position="239"/>
        <end position="264"/>
    </location>
</feature>
<evidence type="ECO:0000256" key="6">
    <source>
        <dbReference type="ARBA" id="ARBA00023136"/>
    </source>
</evidence>
<evidence type="ECO:0000313" key="10">
    <source>
        <dbReference type="EMBL" id="CBH48035.1"/>
    </source>
</evidence>
<evidence type="ECO:0000259" key="9">
    <source>
        <dbReference type="PROSITE" id="PS50928"/>
    </source>
</evidence>
<dbReference type="RefSeq" id="WP_005513715.1">
    <property type="nucleotide sequence ID" value="NC_014659.1"/>
</dbReference>
<feature type="transmembrane region" description="Helical" evidence="7">
    <location>
        <begin position="21"/>
        <end position="43"/>
    </location>
</feature>
<evidence type="ECO:0000256" key="8">
    <source>
        <dbReference type="SAM" id="MobiDB-lite"/>
    </source>
</evidence>
<name>A0A3S5Y671_RHOH1</name>
<dbReference type="NCBIfam" id="TIGR01726">
    <property type="entry name" value="HEQRo_perm_3TM"/>
    <property type="match status" value="1"/>
</dbReference>
<evidence type="ECO:0000256" key="3">
    <source>
        <dbReference type="ARBA" id="ARBA00022475"/>
    </source>
</evidence>
<dbReference type="InterPro" id="IPR010065">
    <property type="entry name" value="AA_ABC_transptr_permease_3TM"/>
</dbReference>
<dbReference type="GO" id="GO:0043190">
    <property type="term" value="C:ATP-binding cassette (ABC) transporter complex"/>
    <property type="evidence" value="ECO:0007669"/>
    <property type="project" value="InterPro"/>
</dbReference>
<keyword evidence="5 7" id="KW-1133">Transmembrane helix</keyword>
<dbReference type="AlphaFoldDB" id="A0A3S5Y671"/>
<comment type="similarity">
    <text evidence="7">Belongs to the binding-protein-dependent transport system permease family.</text>
</comment>
<keyword evidence="6 7" id="KW-0472">Membrane</keyword>
<dbReference type="PROSITE" id="PS50928">
    <property type="entry name" value="ABC_TM1"/>
    <property type="match status" value="1"/>
</dbReference>
<dbReference type="CDD" id="cd06261">
    <property type="entry name" value="TM_PBP2"/>
    <property type="match status" value="1"/>
</dbReference>
<reference evidence="10" key="1">
    <citation type="journal article" date="2010" name="PLoS Genet.">
        <title>The genome of a pathogenic rhodococcus: cooptive virulence underpinned by key gene acquisitions.</title>
        <authorList>
            <person name="Letek M."/>
            <person name="Gonzalez P."/>
            <person name="Macarthur I."/>
            <person name="Rodriguez H."/>
            <person name="Freeman T.C."/>
            <person name="Valero-Rello A."/>
            <person name="Blanco M."/>
            <person name="Buckley T."/>
            <person name="Cherevach I."/>
            <person name="Fahey R."/>
            <person name="Hapeshi A."/>
            <person name="Holdstock J."/>
            <person name="Leadon D."/>
            <person name="Navas J."/>
            <person name="Ocampo A."/>
            <person name="Quail M.A."/>
            <person name="Sanders M."/>
            <person name="Scortti M.M."/>
            <person name="Prescott J.F."/>
            <person name="Fogarty U."/>
            <person name="Meijer W.G."/>
            <person name="Parkhill J."/>
            <person name="Bentley S.D."/>
            <person name="Vazquez-Boland J.A."/>
        </authorList>
    </citation>
    <scope>NUCLEOTIDE SEQUENCE [LARGE SCALE GENOMIC DNA]</scope>
    <source>
        <strain evidence="10 11">103S</strain>
    </source>
</reference>
<dbReference type="PANTHER" id="PTHR30614:SF21">
    <property type="entry name" value="AMINO ACID ABC TRANSPORTER PERMEASE"/>
    <property type="match status" value="1"/>
</dbReference>
<feature type="transmembrane region" description="Helical" evidence="7">
    <location>
        <begin position="74"/>
        <end position="93"/>
    </location>
</feature>
<evidence type="ECO:0000256" key="2">
    <source>
        <dbReference type="ARBA" id="ARBA00022448"/>
    </source>
</evidence>
<keyword evidence="3" id="KW-1003">Cell membrane</keyword>
<proteinExistence type="inferred from homology"/>
<organism evidence="10">
    <name type="scientific">Rhodococcus hoagii (strain 103S)</name>
    <name type="common">Rhodococcus equi</name>
    <dbReference type="NCBI Taxonomy" id="685727"/>
    <lineage>
        <taxon>Bacteria</taxon>
        <taxon>Bacillati</taxon>
        <taxon>Actinomycetota</taxon>
        <taxon>Actinomycetes</taxon>
        <taxon>Mycobacteriales</taxon>
        <taxon>Nocardiaceae</taxon>
        <taxon>Prescottella</taxon>
    </lineage>
</organism>
<dbReference type="InterPro" id="IPR000515">
    <property type="entry name" value="MetI-like"/>
</dbReference>
<evidence type="ECO:0000256" key="1">
    <source>
        <dbReference type="ARBA" id="ARBA00004651"/>
    </source>
</evidence>
<keyword evidence="4 7" id="KW-0812">Transmembrane</keyword>